<feature type="compositionally biased region" description="Polar residues" evidence="2">
    <location>
        <begin position="98"/>
        <end position="111"/>
    </location>
</feature>
<dbReference type="InterPro" id="IPR045861">
    <property type="entry name" value="CorA_cytoplasmic_dom"/>
</dbReference>
<name>A0A0J6FLA8_COCPO</name>
<dbReference type="PANTHER" id="PTHR46494:SF1">
    <property type="entry name" value="CORA FAMILY METAL ION TRANSPORTER (EUROFUNG)"/>
    <property type="match status" value="1"/>
</dbReference>
<evidence type="ECO:0000256" key="1">
    <source>
        <dbReference type="ARBA" id="ARBA00004651"/>
    </source>
</evidence>
<organism evidence="3 4">
    <name type="scientific">Coccidioides posadasii RMSCC 3488</name>
    <dbReference type="NCBI Taxonomy" id="454284"/>
    <lineage>
        <taxon>Eukaryota</taxon>
        <taxon>Fungi</taxon>
        <taxon>Dikarya</taxon>
        <taxon>Ascomycota</taxon>
        <taxon>Pezizomycotina</taxon>
        <taxon>Eurotiomycetes</taxon>
        <taxon>Eurotiomycetidae</taxon>
        <taxon>Onygenales</taxon>
        <taxon>Onygenaceae</taxon>
        <taxon>Coccidioides</taxon>
    </lineage>
</organism>
<dbReference type="Gene3D" id="3.30.460.20">
    <property type="entry name" value="CorA soluble domain-like"/>
    <property type="match status" value="1"/>
</dbReference>
<reference evidence="4" key="2">
    <citation type="journal article" date="2009" name="Genome Res.">
        <title>Comparative genomic analyses of the human fungal pathogens Coccidioides and their relatives.</title>
        <authorList>
            <person name="Sharpton T.J."/>
            <person name="Stajich J.E."/>
            <person name="Rounsley S.D."/>
            <person name="Gardner M.J."/>
            <person name="Wortman J.R."/>
            <person name="Jordar V.S."/>
            <person name="Maiti R."/>
            <person name="Kodira C.D."/>
            <person name="Neafsey D.E."/>
            <person name="Zeng Q."/>
            <person name="Hung C.-Y."/>
            <person name="McMahan C."/>
            <person name="Muszewska A."/>
            <person name="Grynberg M."/>
            <person name="Mandel M.A."/>
            <person name="Kellner E.M."/>
            <person name="Barker B.M."/>
            <person name="Galgiani J.N."/>
            <person name="Orbach M.J."/>
            <person name="Kirkland T.N."/>
            <person name="Cole G.T."/>
            <person name="Henn M.R."/>
            <person name="Birren B.W."/>
            <person name="Taylor J.W."/>
        </authorList>
    </citation>
    <scope>NUCLEOTIDE SEQUENCE [LARGE SCALE GENOMIC DNA]</scope>
    <source>
        <strain evidence="4">RMSCC 3488</strain>
    </source>
</reference>
<reference evidence="3 4" key="1">
    <citation type="submission" date="2007-06" db="EMBL/GenBank/DDBJ databases">
        <title>The Genome Sequence of Coccidioides posadasii RMSCC_3488.</title>
        <authorList>
            <consortium name="Coccidioides Genome Resources Consortium"/>
            <consortium name="The Broad Institute Genome Sequencing Platform"/>
            <person name="Henn M.R."/>
            <person name="Sykes S."/>
            <person name="Young S."/>
            <person name="Jaffe D."/>
            <person name="Berlin A."/>
            <person name="Alvarez P."/>
            <person name="Butler J."/>
            <person name="Gnerre S."/>
            <person name="Grabherr M."/>
            <person name="Mauceli E."/>
            <person name="Brockman W."/>
            <person name="Kodira C."/>
            <person name="Alvarado L."/>
            <person name="Zeng Q."/>
            <person name="Crawford M."/>
            <person name="Antoine C."/>
            <person name="Devon K."/>
            <person name="Galgiani J."/>
            <person name="Orsborn K."/>
            <person name="Lewis M.L."/>
            <person name="Nusbaum C."/>
            <person name="Galagan J."/>
            <person name="Birren B."/>
        </authorList>
    </citation>
    <scope>NUCLEOTIDE SEQUENCE [LARGE SCALE GENOMIC DNA]</scope>
    <source>
        <strain evidence="3 4">RMSCC 3488</strain>
    </source>
</reference>
<dbReference type="GO" id="GO:0015095">
    <property type="term" value="F:magnesium ion transmembrane transporter activity"/>
    <property type="evidence" value="ECO:0007669"/>
    <property type="project" value="TreeGrafter"/>
</dbReference>
<dbReference type="GO" id="GO:0015087">
    <property type="term" value="F:cobalt ion transmembrane transporter activity"/>
    <property type="evidence" value="ECO:0007669"/>
    <property type="project" value="TreeGrafter"/>
</dbReference>
<accession>A0A0J6FLA8</accession>
<evidence type="ECO:0000313" key="4">
    <source>
        <dbReference type="Proteomes" id="UP000054567"/>
    </source>
</evidence>
<dbReference type="GO" id="GO:0005886">
    <property type="term" value="C:plasma membrane"/>
    <property type="evidence" value="ECO:0007669"/>
    <property type="project" value="UniProtKB-SubCell"/>
</dbReference>
<dbReference type="VEuPathDB" id="FungiDB:CPAG_07405"/>
<evidence type="ECO:0000256" key="2">
    <source>
        <dbReference type="SAM" id="MobiDB-lite"/>
    </source>
</evidence>
<feature type="compositionally biased region" description="Low complexity" evidence="2">
    <location>
        <begin position="79"/>
        <end position="91"/>
    </location>
</feature>
<feature type="region of interest" description="Disordered" evidence="2">
    <location>
        <begin position="58"/>
        <end position="129"/>
    </location>
</feature>
<evidence type="ECO:0000313" key="3">
    <source>
        <dbReference type="EMBL" id="KMM71098.1"/>
    </source>
</evidence>
<dbReference type="GO" id="GO:0050897">
    <property type="term" value="F:cobalt ion binding"/>
    <property type="evidence" value="ECO:0007669"/>
    <property type="project" value="TreeGrafter"/>
</dbReference>
<protein>
    <submittedName>
        <fullName evidence="3">Uncharacterized protein</fullName>
    </submittedName>
</protein>
<sequence length="129" mass="14447">MGVADRGEVTIRILGNQKSLHRLAVEDLIHTTNRTKVDRYSDHAYIVLTLQKLINLEEEESHSSNSEEESGKKQAPWNSARRASTASSKTAYKGNPYLSASNSHSVHPTNENLRRTKEVTAQSHGAYWS</sequence>
<gene>
    <name evidence="3" type="ORF">CPAG_07405</name>
</gene>
<proteinExistence type="predicted"/>
<dbReference type="AlphaFoldDB" id="A0A0J6FLA8"/>
<dbReference type="GO" id="GO:0000287">
    <property type="term" value="F:magnesium ion binding"/>
    <property type="evidence" value="ECO:0007669"/>
    <property type="project" value="TreeGrafter"/>
</dbReference>
<dbReference type="PANTHER" id="PTHR46494">
    <property type="entry name" value="CORA FAMILY METAL ION TRANSPORTER (EUROFUNG)"/>
    <property type="match status" value="1"/>
</dbReference>
<dbReference type="Proteomes" id="UP000054567">
    <property type="component" value="Unassembled WGS sequence"/>
</dbReference>
<dbReference type="EMBL" id="DS268112">
    <property type="protein sequence ID" value="KMM71098.1"/>
    <property type="molecule type" value="Genomic_DNA"/>
</dbReference>
<reference evidence="4" key="3">
    <citation type="journal article" date="2010" name="Genome Res.">
        <title>Population genomic sequencing of Coccidioides fungi reveals recent hybridization and transposon control.</title>
        <authorList>
            <person name="Neafsey D.E."/>
            <person name="Barker B.M."/>
            <person name="Sharpton T.J."/>
            <person name="Stajich J.E."/>
            <person name="Park D.J."/>
            <person name="Whiston E."/>
            <person name="Hung C.-Y."/>
            <person name="McMahan C."/>
            <person name="White J."/>
            <person name="Sykes S."/>
            <person name="Heiman D."/>
            <person name="Young S."/>
            <person name="Zeng Q."/>
            <person name="Abouelleil A."/>
            <person name="Aftuck L."/>
            <person name="Bessette D."/>
            <person name="Brown A."/>
            <person name="FitzGerald M."/>
            <person name="Lui A."/>
            <person name="Macdonald J.P."/>
            <person name="Priest M."/>
            <person name="Orbach M.J."/>
            <person name="Galgiani J.N."/>
            <person name="Kirkland T.N."/>
            <person name="Cole G.T."/>
            <person name="Birren B.W."/>
            <person name="Henn M.R."/>
            <person name="Taylor J.W."/>
            <person name="Rounsley S.D."/>
        </authorList>
    </citation>
    <scope>NUCLEOTIDE SEQUENCE [LARGE SCALE GENOMIC DNA]</scope>
    <source>
        <strain evidence="4">RMSCC 3488</strain>
    </source>
</reference>
<dbReference type="SUPFAM" id="SSF143865">
    <property type="entry name" value="CorA soluble domain-like"/>
    <property type="match status" value="1"/>
</dbReference>
<comment type="subcellular location">
    <subcellularLocation>
        <location evidence="1">Cell membrane</location>
        <topology evidence="1">Multi-pass membrane protein</topology>
    </subcellularLocation>
</comment>